<dbReference type="PANTHER" id="PTHR36836">
    <property type="entry name" value="COLANIC ACID BIOSYNTHESIS PROTEIN WCAK"/>
    <property type="match status" value="1"/>
</dbReference>
<dbReference type="PANTHER" id="PTHR36836:SF1">
    <property type="entry name" value="COLANIC ACID BIOSYNTHESIS PROTEIN WCAK"/>
    <property type="match status" value="1"/>
</dbReference>
<dbReference type="Pfam" id="PF04230">
    <property type="entry name" value="PS_pyruv_trans"/>
    <property type="match status" value="1"/>
</dbReference>
<dbReference type="EMBL" id="MCHY01000009">
    <property type="protein sequence ID" value="RKD23173.1"/>
    <property type="molecule type" value="Genomic_DNA"/>
</dbReference>
<evidence type="ECO:0000313" key="3">
    <source>
        <dbReference type="Proteomes" id="UP000284219"/>
    </source>
</evidence>
<protein>
    <recommendedName>
        <fullName evidence="1">Polysaccharide pyruvyl transferase domain-containing protein</fullName>
    </recommendedName>
</protein>
<organism evidence="2 3">
    <name type="scientific">Ammoniphilus oxalaticus</name>
    <dbReference type="NCBI Taxonomy" id="66863"/>
    <lineage>
        <taxon>Bacteria</taxon>
        <taxon>Bacillati</taxon>
        <taxon>Bacillota</taxon>
        <taxon>Bacilli</taxon>
        <taxon>Bacillales</taxon>
        <taxon>Paenibacillaceae</taxon>
        <taxon>Aneurinibacillus group</taxon>
        <taxon>Ammoniphilus</taxon>
    </lineage>
</organism>
<dbReference type="RefSeq" id="WP_170145387.1">
    <property type="nucleotide sequence ID" value="NZ_MCHY01000009.1"/>
</dbReference>
<sequence length="360" mass="42872">MISAYFARNLGDDLFLKILFDRYPHIQWELLTANRNYNDIFKSYRNVKIIYSYRDVKIGKSRFNLFYKISELINGFRKYDALVIIGGSIFMQSPAWKMKWEERKYLLDRFKRMNKKTFILGANFGPFTDNVFLERYTELFSEFDDVCFRDQHSYRFFKDLKNVRVAPDVVFNLDTGFPETKEKNVGFSIIDIKEREGLKESYNRYNDKMEQIIRRYAEQGYNIKLFSFCENEGDLRVANQLSRKLKDVHNGNNIQVVNYEGKIKEFLEVFHSCQIIIGARFHSIILAVIYDQSVFPIIYNEKTLNALKDLSMEQNSIHLKEIHNMDVIDIVQIAADNRNQDRHVFNEASRQFEKLDTILR</sequence>
<feature type="domain" description="Polysaccharide pyruvyl transferase" evidence="1">
    <location>
        <begin position="9"/>
        <end position="300"/>
    </location>
</feature>
<evidence type="ECO:0000313" key="2">
    <source>
        <dbReference type="EMBL" id="RKD23173.1"/>
    </source>
</evidence>
<gene>
    <name evidence="2" type="ORF">BEP19_13225</name>
</gene>
<proteinExistence type="predicted"/>
<evidence type="ECO:0000259" key="1">
    <source>
        <dbReference type="Pfam" id="PF04230"/>
    </source>
</evidence>
<keyword evidence="3" id="KW-1185">Reference proteome</keyword>
<accession>A0A419SHC7</accession>
<comment type="caution">
    <text evidence="2">The sequence shown here is derived from an EMBL/GenBank/DDBJ whole genome shotgun (WGS) entry which is preliminary data.</text>
</comment>
<name>A0A419SHC7_9BACL</name>
<reference evidence="2 3" key="1">
    <citation type="submission" date="2016-08" db="EMBL/GenBank/DDBJ databases">
        <title>Novel Firmicute Genomes.</title>
        <authorList>
            <person name="Poppleton D.I."/>
            <person name="Gribaldo S."/>
        </authorList>
    </citation>
    <scope>NUCLEOTIDE SEQUENCE [LARGE SCALE GENOMIC DNA]</scope>
    <source>
        <strain evidence="2 3">RAOx-1</strain>
    </source>
</reference>
<dbReference type="AlphaFoldDB" id="A0A419SHC7"/>
<dbReference type="Proteomes" id="UP000284219">
    <property type="component" value="Unassembled WGS sequence"/>
</dbReference>
<dbReference type="InterPro" id="IPR007345">
    <property type="entry name" value="Polysacch_pyruvyl_Trfase"/>
</dbReference>